<keyword evidence="3 5" id="KW-0460">Magnesium</keyword>
<organism evidence="8 9">
    <name type="scientific">Cryobacterium cheniae</name>
    <dbReference type="NCBI Taxonomy" id="1259262"/>
    <lineage>
        <taxon>Bacteria</taxon>
        <taxon>Bacillati</taxon>
        <taxon>Actinomycetota</taxon>
        <taxon>Actinomycetes</taxon>
        <taxon>Micrococcales</taxon>
        <taxon>Microbacteriaceae</taxon>
        <taxon>Cryobacterium</taxon>
    </lineage>
</organism>
<comment type="caution">
    <text evidence="8">The sequence shown here is derived from an EMBL/GenBank/DDBJ whole genome shotgun (WGS) entry which is preliminary data.</text>
</comment>
<evidence type="ECO:0000256" key="5">
    <source>
        <dbReference type="PIRSR" id="PIRSR015582-2"/>
    </source>
</evidence>
<proteinExistence type="predicted"/>
<keyword evidence="2 5" id="KW-0479">Metal-binding</keyword>
<dbReference type="AlphaFoldDB" id="A0A4R8XML3"/>
<feature type="binding site" evidence="5">
    <location>
        <position position="111"/>
    </location>
    <ligand>
        <name>Mg(2+)</name>
        <dbReference type="ChEBI" id="CHEBI:18420"/>
    </ligand>
</feature>
<dbReference type="Proteomes" id="UP000298433">
    <property type="component" value="Unassembled WGS sequence"/>
</dbReference>
<feature type="binding site" evidence="4">
    <location>
        <position position="111"/>
    </location>
    <ligand>
        <name>substrate</name>
    </ligand>
</feature>
<feature type="domain" description="HpcH/HpaI aldolase/citrate lyase" evidence="7">
    <location>
        <begin position="9"/>
        <end position="210"/>
    </location>
</feature>
<dbReference type="InterPro" id="IPR015813">
    <property type="entry name" value="Pyrv/PenolPyrv_kinase-like_dom"/>
</dbReference>
<dbReference type="SUPFAM" id="SSF51621">
    <property type="entry name" value="Phosphoenolpyruvate/pyruvate domain"/>
    <property type="match status" value="1"/>
</dbReference>
<evidence type="ECO:0000256" key="3">
    <source>
        <dbReference type="ARBA" id="ARBA00022842"/>
    </source>
</evidence>
<dbReference type="InterPro" id="IPR011206">
    <property type="entry name" value="Citrate_lyase_beta/mcl1/mcl2"/>
</dbReference>
<dbReference type="InterPro" id="IPR040442">
    <property type="entry name" value="Pyrv_kinase-like_dom_sf"/>
</dbReference>
<evidence type="ECO:0000259" key="7">
    <source>
        <dbReference type="Pfam" id="PF03328"/>
    </source>
</evidence>
<dbReference type="PANTHER" id="PTHR32308">
    <property type="entry name" value="LYASE BETA SUBUNIT, PUTATIVE (AFU_ORTHOLOGUE AFUA_4G13030)-RELATED"/>
    <property type="match status" value="1"/>
</dbReference>
<evidence type="ECO:0000256" key="1">
    <source>
        <dbReference type="ARBA" id="ARBA00001946"/>
    </source>
</evidence>
<dbReference type="GO" id="GO:0006107">
    <property type="term" value="P:oxaloacetate metabolic process"/>
    <property type="evidence" value="ECO:0007669"/>
    <property type="project" value="TreeGrafter"/>
</dbReference>
<sequence length="292" mass="30903">MSFDLGPALLFCPADRSDRYRKAAERADAVILDLEDALLPGNRARARGLLVSHPLDPERTIVRVNPAGTPDFERDLAALDDTLYRYVMLPKAVSAAHLAALARFEVIALCETAAGVLAAPAIAAEPNVVALMWGADDLVASLGGSSSRFPDGRYRAIARYARSAVLLAAGANDKAAVDGVFLAIPDLEGLEEEVVDAVASGFRATACIHPSQVPVIRAAYRPAPAEVAAAWQILEAAAGEEGVFAYQGRMIDAPLLRHAEAVLRRAEAVPPEPRWPTGSAPTHSAPPDAVDY</sequence>
<evidence type="ECO:0000256" key="4">
    <source>
        <dbReference type="PIRSR" id="PIRSR015582-1"/>
    </source>
</evidence>
<evidence type="ECO:0000313" key="9">
    <source>
        <dbReference type="Proteomes" id="UP000298433"/>
    </source>
</evidence>
<dbReference type="PANTHER" id="PTHR32308:SF10">
    <property type="entry name" value="CITRATE LYASE SUBUNIT BETA"/>
    <property type="match status" value="1"/>
</dbReference>
<evidence type="ECO:0000313" key="8">
    <source>
        <dbReference type="EMBL" id="TFC76955.1"/>
    </source>
</evidence>
<gene>
    <name evidence="8" type="ORF">E3T23_13965</name>
</gene>
<comment type="cofactor">
    <cofactor evidence="1">
        <name>Mg(2+)</name>
        <dbReference type="ChEBI" id="CHEBI:18420"/>
    </cofactor>
</comment>
<dbReference type="Gene3D" id="3.20.20.60">
    <property type="entry name" value="Phosphoenolpyruvate-binding domains"/>
    <property type="match status" value="1"/>
</dbReference>
<evidence type="ECO:0000256" key="2">
    <source>
        <dbReference type="ARBA" id="ARBA00022723"/>
    </source>
</evidence>
<dbReference type="GO" id="GO:0016829">
    <property type="term" value="F:lyase activity"/>
    <property type="evidence" value="ECO:0007669"/>
    <property type="project" value="UniProtKB-KW"/>
</dbReference>
<dbReference type="GO" id="GO:0000287">
    <property type="term" value="F:magnesium ion binding"/>
    <property type="evidence" value="ECO:0007669"/>
    <property type="project" value="TreeGrafter"/>
</dbReference>
<keyword evidence="9" id="KW-1185">Reference proteome</keyword>
<dbReference type="Pfam" id="PF03328">
    <property type="entry name" value="HpcH_HpaI"/>
    <property type="match status" value="1"/>
</dbReference>
<dbReference type="EMBL" id="SOGN01000063">
    <property type="protein sequence ID" value="TFC76955.1"/>
    <property type="molecule type" value="Genomic_DNA"/>
</dbReference>
<dbReference type="OrthoDB" id="5172636at2"/>
<protein>
    <submittedName>
        <fullName evidence="8">CoA ester lyase</fullName>
    </submittedName>
</protein>
<feature type="binding site" evidence="4">
    <location>
        <position position="63"/>
    </location>
    <ligand>
        <name>substrate</name>
    </ligand>
</feature>
<keyword evidence="8" id="KW-0456">Lyase</keyword>
<dbReference type="InterPro" id="IPR005000">
    <property type="entry name" value="Aldolase/citrate-lyase_domain"/>
</dbReference>
<dbReference type="RefSeq" id="WP_134371101.1">
    <property type="nucleotide sequence ID" value="NZ_SOGN01000063.1"/>
</dbReference>
<name>A0A4R8XML3_9MICO</name>
<evidence type="ECO:0000256" key="6">
    <source>
        <dbReference type="SAM" id="MobiDB-lite"/>
    </source>
</evidence>
<dbReference type="PIRSF" id="PIRSF015582">
    <property type="entry name" value="Cit_lyase_B"/>
    <property type="match status" value="1"/>
</dbReference>
<feature type="binding site" evidence="5">
    <location>
        <position position="137"/>
    </location>
    <ligand>
        <name>Mg(2+)</name>
        <dbReference type="ChEBI" id="CHEBI:18420"/>
    </ligand>
</feature>
<accession>A0A4R8XML3</accession>
<feature type="region of interest" description="Disordered" evidence="6">
    <location>
        <begin position="268"/>
        <end position="292"/>
    </location>
</feature>
<reference evidence="8 9" key="1">
    <citation type="submission" date="2019-03" db="EMBL/GenBank/DDBJ databases">
        <title>Genomics of glacier-inhabiting Cryobacterium strains.</title>
        <authorList>
            <person name="Liu Q."/>
            <person name="Xin Y.-H."/>
        </authorList>
    </citation>
    <scope>NUCLEOTIDE SEQUENCE [LARGE SCALE GENOMIC DNA]</scope>
    <source>
        <strain evidence="8 9">TMT2-48-2</strain>
    </source>
</reference>